<reference evidence="3" key="1">
    <citation type="journal article" date="2019" name="Int. J. Syst. Evol. Microbiol.">
        <title>The Global Catalogue of Microorganisms (GCM) 10K type strain sequencing project: providing services to taxonomists for standard genome sequencing and annotation.</title>
        <authorList>
            <consortium name="The Broad Institute Genomics Platform"/>
            <consortium name="The Broad Institute Genome Sequencing Center for Infectious Disease"/>
            <person name="Wu L."/>
            <person name="Ma J."/>
        </authorList>
    </citation>
    <scope>NUCLEOTIDE SEQUENCE [LARGE SCALE GENOMIC DNA]</scope>
    <source>
        <strain evidence="3">CECT 7131</strain>
    </source>
</reference>
<dbReference type="SUPFAM" id="SSF54593">
    <property type="entry name" value="Glyoxalase/Bleomycin resistance protein/Dihydroxybiphenyl dioxygenase"/>
    <property type="match status" value="1"/>
</dbReference>
<proteinExistence type="predicted"/>
<dbReference type="PANTHER" id="PTHR47802">
    <property type="entry name" value="GLYOXALASE FAMILY PROTEIN, EXPRESSED"/>
    <property type="match status" value="1"/>
</dbReference>
<feature type="domain" description="VOC" evidence="1">
    <location>
        <begin position="5"/>
        <end position="134"/>
    </location>
</feature>
<evidence type="ECO:0000259" key="1">
    <source>
        <dbReference type="PROSITE" id="PS51819"/>
    </source>
</evidence>
<dbReference type="Pfam" id="PF00903">
    <property type="entry name" value="Glyoxalase"/>
    <property type="match status" value="1"/>
</dbReference>
<dbReference type="Gene3D" id="3.10.180.10">
    <property type="entry name" value="2,3-Dihydroxybiphenyl 1,2-Dioxygenase, domain 1"/>
    <property type="match status" value="1"/>
</dbReference>
<keyword evidence="3" id="KW-1185">Reference proteome</keyword>
<dbReference type="InterPro" id="IPR037523">
    <property type="entry name" value="VOC_core"/>
</dbReference>
<accession>A0ABT8A0M3</accession>
<evidence type="ECO:0000313" key="3">
    <source>
        <dbReference type="Proteomes" id="UP001529369"/>
    </source>
</evidence>
<dbReference type="Proteomes" id="UP001529369">
    <property type="component" value="Unassembled WGS sequence"/>
</dbReference>
<dbReference type="PANTHER" id="PTHR47802:SF1">
    <property type="entry name" value="GLYOXALASE FAMILY PROTEIN, EXPRESSED"/>
    <property type="match status" value="1"/>
</dbReference>
<name>A0ABT8A0M3_9PROT</name>
<gene>
    <name evidence="2" type="ORF">QWZ14_02615</name>
</gene>
<evidence type="ECO:0000313" key="2">
    <source>
        <dbReference type="EMBL" id="MDN3563270.1"/>
    </source>
</evidence>
<protein>
    <submittedName>
        <fullName evidence="2">VOC family protein</fullName>
    </submittedName>
</protein>
<dbReference type="InterPro" id="IPR029068">
    <property type="entry name" value="Glyas_Bleomycin-R_OHBP_Dase"/>
</dbReference>
<dbReference type="EMBL" id="JAUFPN010000020">
    <property type="protein sequence ID" value="MDN3563270.1"/>
    <property type="molecule type" value="Genomic_DNA"/>
</dbReference>
<dbReference type="InterPro" id="IPR004360">
    <property type="entry name" value="Glyas_Fos-R_dOase_dom"/>
</dbReference>
<sequence>MPLQRLQHVLIQTTDLAATSRWWEEVLGLRAGPHPDFGFPVAWLYCGEEDVVHLTEGGAAVSANRQAYLAQQSQAERGTGVLDHIAFHATGLAEILARLQARGVPFQSRRVDAQGLFQLFLFDPNGVKVELNFAGSEADAAGIAPQLMASSLPR</sequence>
<dbReference type="PROSITE" id="PS51819">
    <property type="entry name" value="VOC"/>
    <property type="match status" value="1"/>
</dbReference>
<dbReference type="RefSeq" id="WP_290315009.1">
    <property type="nucleotide sequence ID" value="NZ_JAUFPN010000020.1"/>
</dbReference>
<organism evidence="2 3">
    <name type="scientific">Paeniroseomonas aquatica</name>
    <dbReference type="NCBI Taxonomy" id="373043"/>
    <lineage>
        <taxon>Bacteria</taxon>
        <taxon>Pseudomonadati</taxon>
        <taxon>Pseudomonadota</taxon>
        <taxon>Alphaproteobacteria</taxon>
        <taxon>Acetobacterales</taxon>
        <taxon>Acetobacteraceae</taxon>
        <taxon>Paeniroseomonas</taxon>
    </lineage>
</organism>
<comment type="caution">
    <text evidence="2">The sequence shown here is derived from an EMBL/GenBank/DDBJ whole genome shotgun (WGS) entry which is preliminary data.</text>
</comment>